<protein>
    <submittedName>
        <fullName evidence="1">Uncharacterized protein</fullName>
    </submittedName>
</protein>
<evidence type="ECO:0000313" key="2">
    <source>
        <dbReference type="Proteomes" id="UP001239111"/>
    </source>
</evidence>
<keyword evidence="2" id="KW-1185">Reference proteome</keyword>
<comment type="caution">
    <text evidence="1">The sequence shown here is derived from an EMBL/GenBank/DDBJ whole genome shotgun (WGS) entry which is preliminary data.</text>
</comment>
<evidence type="ECO:0000313" key="1">
    <source>
        <dbReference type="EMBL" id="KAJ8672660.1"/>
    </source>
</evidence>
<gene>
    <name evidence="1" type="ORF">QAD02_003919</name>
</gene>
<accession>A0ACC2NSZ5</accession>
<dbReference type="Proteomes" id="UP001239111">
    <property type="component" value="Chromosome 3"/>
</dbReference>
<dbReference type="EMBL" id="CM056743">
    <property type="protein sequence ID" value="KAJ8672660.1"/>
    <property type="molecule type" value="Genomic_DNA"/>
</dbReference>
<name>A0ACC2NSZ5_9HYME</name>
<reference evidence="1" key="1">
    <citation type="submission" date="2023-04" db="EMBL/GenBank/DDBJ databases">
        <title>A chromosome-level genome assembly of the parasitoid wasp Eretmocerus hayati.</title>
        <authorList>
            <person name="Zhong Y."/>
            <person name="Liu S."/>
            <person name="Liu Y."/>
        </authorList>
    </citation>
    <scope>NUCLEOTIDE SEQUENCE</scope>
    <source>
        <strain evidence="1">ZJU_SS_LIU_2023</strain>
    </source>
</reference>
<proteinExistence type="predicted"/>
<organism evidence="1 2">
    <name type="scientific">Eretmocerus hayati</name>
    <dbReference type="NCBI Taxonomy" id="131215"/>
    <lineage>
        <taxon>Eukaryota</taxon>
        <taxon>Metazoa</taxon>
        <taxon>Ecdysozoa</taxon>
        <taxon>Arthropoda</taxon>
        <taxon>Hexapoda</taxon>
        <taxon>Insecta</taxon>
        <taxon>Pterygota</taxon>
        <taxon>Neoptera</taxon>
        <taxon>Endopterygota</taxon>
        <taxon>Hymenoptera</taxon>
        <taxon>Apocrita</taxon>
        <taxon>Proctotrupomorpha</taxon>
        <taxon>Chalcidoidea</taxon>
        <taxon>Aphelinidae</taxon>
        <taxon>Aphelininae</taxon>
        <taxon>Eretmocerus</taxon>
    </lineage>
</organism>
<sequence length="436" mass="49733">MSSTPLSTPGSTLTFAEKVEADKRSILSKALKADLLKVSRLITQYEPMTNKNKSSVRGSVSDDEYTSFFGDDDEDDSDEVFNRVLAEAKAKFLREKELKRKNPFYKNPNEIFKAPPRKRERKRKSKAIQDSIKVMDNFKKNLLLAEKLKPPDATVSTVSTKKTRLSLENSVSMKSVQPEPRMKIYPSWKTTATYTPIFSMPSNPRWTNVKNALDSRNISTPIDSCKQTFTINISRRNKISVGQNSHGSIRSNATTCHSEMGSRSPPISPQTSDHSSTPVQKSTVVHFEPPPHVQSSCSKGESSNSSSGFPQQNEVFMRTNQIHPGNDQNCDETNRIDDFMSPLSSNFNCNDPLRNGINHKNQMNNFPHYYENSHTYNYSDTSDNFNEKTLNMFARNHPVYMDDFTRNLKYHVDQTMGTNQNCKMKVEYSMKLKYFN</sequence>